<sequence>MSGGGGAGERNRLLISDASFAGGSVCFAFAALPSIADALGPVVTNVVFVVGSVFFTLGAGLALGVPNRSSSIIQFVGTLFFNLSTSIALAAAIPASAGGGTGWRPDAYGSICFLVSSLIAVAAVARQRGSRRDGVGAVLNLLGSVLFGFAAVGAFELPGTDTLLSPFWTGVGTVGGAVCFLAAAVLGLLPAPAAQRAATASK</sequence>
<proteinExistence type="predicted"/>
<gene>
    <name evidence="2" type="ORF">F1C12_15360</name>
</gene>
<name>A0A7G6YCY8_9MICO</name>
<evidence type="ECO:0008006" key="4">
    <source>
        <dbReference type="Google" id="ProtNLM"/>
    </source>
</evidence>
<keyword evidence="1" id="KW-0812">Transmembrane</keyword>
<accession>A0A7G6YCY8</accession>
<dbReference type="Proteomes" id="UP000515511">
    <property type="component" value="Chromosome"/>
</dbReference>
<feature type="transmembrane region" description="Helical" evidence="1">
    <location>
        <begin position="42"/>
        <end position="65"/>
    </location>
</feature>
<evidence type="ECO:0000256" key="1">
    <source>
        <dbReference type="SAM" id="Phobius"/>
    </source>
</evidence>
<protein>
    <recommendedName>
        <fullName evidence="4">YrhK domain-containing protein</fullName>
    </recommendedName>
</protein>
<feature type="transmembrane region" description="Helical" evidence="1">
    <location>
        <begin position="107"/>
        <end position="125"/>
    </location>
</feature>
<dbReference type="EMBL" id="CP043641">
    <property type="protein sequence ID" value="QNE36353.1"/>
    <property type="molecule type" value="Genomic_DNA"/>
</dbReference>
<feature type="transmembrane region" description="Helical" evidence="1">
    <location>
        <begin position="12"/>
        <end position="36"/>
    </location>
</feature>
<dbReference type="RefSeq" id="WP_185275787.1">
    <property type="nucleotide sequence ID" value="NZ_CP043641.1"/>
</dbReference>
<feature type="transmembrane region" description="Helical" evidence="1">
    <location>
        <begin position="137"/>
        <end position="155"/>
    </location>
</feature>
<organism evidence="2 3">
    <name type="scientific">Leifsonia shinshuensis</name>
    <dbReference type="NCBI Taxonomy" id="150026"/>
    <lineage>
        <taxon>Bacteria</taxon>
        <taxon>Bacillati</taxon>
        <taxon>Actinomycetota</taxon>
        <taxon>Actinomycetes</taxon>
        <taxon>Micrococcales</taxon>
        <taxon>Microbacteriaceae</taxon>
        <taxon>Leifsonia</taxon>
    </lineage>
</organism>
<dbReference type="KEGG" id="lse:F1C12_15360"/>
<keyword evidence="1" id="KW-1133">Transmembrane helix</keyword>
<feature type="transmembrane region" description="Helical" evidence="1">
    <location>
        <begin position="167"/>
        <end position="189"/>
    </location>
</feature>
<dbReference type="AlphaFoldDB" id="A0A7G6YCY8"/>
<evidence type="ECO:0000313" key="3">
    <source>
        <dbReference type="Proteomes" id="UP000515511"/>
    </source>
</evidence>
<evidence type="ECO:0000313" key="2">
    <source>
        <dbReference type="EMBL" id="QNE36353.1"/>
    </source>
</evidence>
<keyword evidence="1" id="KW-0472">Membrane</keyword>
<feature type="transmembrane region" description="Helical" evidence="1">
    <location>
        <begin position="72"/>
        <end position="95"/>
    </location>
</feature>
<reference evidence="3" key="1">
    <citation type="submission" date="2019-09" db="EMBL/GenBank/DDBJ databases">
        <title>Antimicrobial potential of Antarctic Bacteria.</title>
        <authorList>
            <person name="Benaud N."/>
            <person name="Edwards R.J."/>
            <person name="Ferrari B.C."/>
        </authorList>
    </citation>
    <scope>NUCLEOTIDE SEQUENCE [LARGE SCALE GENOMIC DNA]</scope>
    <source>
        <strain evidence="3">INR9</strain>
    </source>
</reference>